<dbReference type="GO" id="GO:0009734">
    <property type="term" value="P:auxin-activated signaling pathway"/>
    <property type="evidence" value="ECO:0007669"/>
    <property type="project" value="InterPro"/>
</dbReference>
<proteinExistence type="inferred from homology"/>
<dbReference type="Proteomes" id="UP000295252">
    <property type="component" value="Chromosome VI"/>
</dbReference>
<dbReference type="PANTHER" id="PTHR32191">
    <property type="entry name" value="TETRASPANIN-8-RELATED"/>
    <property type="match status" value="1"/>
</dbReference>
<dbReference type="EMBL" id="HG739086">
    <property type="protein sequence ID" value="CDO98502.1"/>
    <property type="molecule type" value="Genomic_DNA"/>
</dbReference>
<gene>
    <name evidence="7" type="ORF">GSCOC_T00022621001</name>
</gene>
<dbReference type="GO" id="GO:0016020">
    <property type="term" value="C:membrane"/>
    <property type="evidence" value="ECO:0007669"/>
    <property type="project" value="UniProtKB-SubCell"/>
</dbReference>
<feature type="transmembrane region" description="Helical" evidence="6">
    <location>
        <begin position="233"/>
        <end position="255"/>
    </location>
</feature>
<evidence type="ECO:0000256" key="5">
    <source>
        <dbReference type="ARBA" id="ARBA00023136"/>
    </source>
</evidence>
<comment type="similarity">
    <text evidence="2">Belongs to the tetraspanin (TM4SF) family.</text>
</comment>
<dbReference type="STRING" id="49390.A0A068TR38"/>
<accession>A0A068TR38</accession>
<reference evidence="8" key="1">
    <citation type="journal article" date="2014" name="Science">
        <title>The coffee genome provides insight into the convergent evolution of caffeine biosynthesis.</title>
        <authorList>
            <person name="Denoeud F."/>
            <person name="Carretero-Paulet L."/>
            <person name="Dereeper A."/>
            <person name="Droc G."/>
            <person name="Guyot R."/>
            <person name="Pietrella M."/>
            <person name="Zheng C."/>
            <person name="Alberti A."/>
            <person name="Anthony F."/>
            <person name="Aprea G."/>
            <person name="Aury J.M."/>
            <person name="Bento P."/>
            <person name="Bernard M."/>
            <person name="Bocs S."/>
            <person name="Campa C."/>
            <person name="Cenci A."/>
            <person name="Combes M.C."/>
            <person name="Crouzillat D."/>
            <person name="Da Silva C."/>
            <person name="Daddiego L."/>
            <person name="De Bellis F."/>
            <person name="Dussert S."/>
            <person name="Garsmeur O."/>
            <person name="Gayraud T."/>
            <person name="Guignon V."/>
            <person name="Jahn K."/>
            <person name="Jamilloux V."/>
            <person name="Joet T."/>
            <person name="Labadie K."/>
            <person name="Lan T."/>
            <person name="Leclercq J."/>
            <person name="Lepelley M."/>
            <person name="Leroy T."/>
            <person name="Li L.T."/>
            <person name="Librado P."/>
            <person name="Lopez L."/>
            <person name="Munoz A."/>
            <person name="Noel B."/>
            <person name="Pallavicini A."/>
            <person name="Perrotta G."/>
            <person name="Poncet V."/>
            <person name="Pot D."/>
            <person name="Priyono X."/>
            <person name="Rigoreau M."/>
            <person name="Rouard M."/>
            <person name="Rozas J."/>
            <person name="Tranchant-Dubreuil C."/>
            <person name="VanBuren R."/>
            <person name="Zhang Q."/>
            <person name="Andrade A.C."/>
            <person name="Argout X."/>
            <person name="Bertrand B."/>
            <person name="de Kochko A."/>
            <person name="Graziosi G."/>
            <person name="Henry R.J."/>
            <person name="Jayarama X."/>
            <person name="Ming R."/>
            <person name="Nagai C."/>
            <person name="Rounsley S."/>
            <person name="Sankoff D."/>
            <person name="Giuliano G."/>
            <person name="Albert V.A."/>
            <person name="Wincker P."/>
            <person name="Lashermes P."/>
        </authorList>
    </citation>
    <scope>NUCLEOTIDE SEQUENCE [LARGE SCALE GENOMIC DNA]</scope>
    <source>
        <strain evidence="8">cv. DH200-94</strain>
    </source>
</reference>
<evidence type="ECO:0000256" key="4">
    <source>
        <dbReference type="ARBA" id="ARBA00022989"/>
    </source>
</evidence>
<dbReference type="OMA" id="CCKPPVY"/>
<evidence type="ECO:0000256" key="2">
    <source>
        <dbReference type="ARBA" id="ARBA00006840"/>
    </source>
</evidence>
<keyword evidence="3 6" id="KW-0812">Transmembrane</keyword>
<dbReference type="Pfam" id="PF00335">
    <property type="entry name" value="Tetraspanin"/>
    <property type="match status" value="1"/>
</dbReference>
<keyword evidence="5 6" id="KW-0472">Membrane</keyword>
<dbReference type="InParanoid" id="A0A068TR38"/>
<feature type="transmembrane region" description="Helical" evidence="6">
    <location>
        <begin position="49"/>
        <end position="68"/>
    </location>
</feature>
<dbReference type="PhylomeDB" id="A0A068TR38"/>
<keyword evidence="8" id="KW-1185">Reference proteome</keyword>
<feature type="transmembrane region" description="Helical" evidence="6">
    <location>
        <begin position="75"/>
        <end position="98"/>
    </location>
</feature>
<organism evidence="7 8">
    <name type="scientific">Coffea canephora</name>
    <name type="common">Robusta coffee</name>
    <dbReference type="NCBI Taxonomy" id="49390"/>
    <lineage>
        <taxon>Eukaryota</taxon>
        <taxon>Viridiplantae</taxon>
        <taxon>Streptophyta</taxon>
        <taxon>Embryophyta</taxon>
        <taxon>Tracheophyta</taxon>
        <taxon>Spermatophyta</taxon>
        <taxon>Magnoliopsida</taxon>
        <taxon>eudicotyledons</taxon>
        <taxon>Gunneridae</taxon>
        <taxon>Pentapetalae</taxon>
        <taxon>asterids</taxon>
        <taxon>lamiids</taxon>
        <taxon>Gentianales</taxon>
        <taxon>Rubiaceae</taxon>
        <taxon>Ixoroideae</taxon>
        <taxon>Gardenieae complex</taxon>
        <taxon>Bertiereae - Coffeeae clade</taxon>
        <taxon>Coffeeae</taxon>
        <taxon>Coffea</taxon>
    </lineage>
</organism>
<dbReference type="OrthoDB" id="672773at2759"/>
<protein>
    <recommendedName>
        <fullName evidence="9">Tetraspanin-8-like</fullName>
    </recommendedName>
</protein>
<feature type="transmembrane region" description="Helical" evidence="6">
    <location>
        <begin position="7"/>
        <end position="29"/>
    </location>
</feature>
<evidence type="ECO:0000313" key="8">
    <source>
        <dbReference type="Proteomes" id="UP000295252"/>
    </source>
</evidence>
<dbReference type="Gramene" id="CDO98502">
    <property type="protein sequence ID" value="CDO98502"/>
    <property type="gene ID" value="GSCOC_T00022621001"/>
</dbReference>
<comment type="subcellular location">
    <subcellularLocation>
        <location evidence="1">Membrane</location>
        <topology evidence="1">Multi-pass membrane protein</topology>
    </subcellularLocation>
</comment>
<evidence type="ECO:0000256" key="3">
    <source>
        <dbReference type="ARBA" id="ARBA00022692"/>
    </source>
</evidence>
<dbReference type="InterPro" id="IPR018499">
    <property type="entry name" value="Tetraspanin/Peripherin"/>
</dbReference>
<evidence type="ECO:0008006" key="9">
    <source>
        <dbReference type="Google" id="ProtNLM"/>
    </source>
</evidence>
<evidence type="ECO:0000256" key="1">
    <source>
        <dbReference type="ARBA" id="ARBA00004141"/>
    </source>
</evidence>
<evidence type="ECO:0000313" key="7">
    <source>
        <dbReference type="EMBL" id="CDO98502.1"/>
    </source>
</evidence>
<keyword evidence="4 6" id="KW-1133">Transmembrane helix</keyword>
<sequence>MARPSNIIITILNVLTLAMAILAIGFSMWLQIHPGNSSLCQKVLHKPLLYVGLALFVVSLLGLIGSCCRLSFFMWLYSAVLFLMILGLICFTIFTIIVTNKGVGKVLSKRGVQEYRLGDYSRWLQNFVVNAENWDEIKSCLVDVNFCRNIDTGKPPEFYQKGLPPIQSGCCKPPAYCGFESKNATFWTMPETGPAVPDADCRTWSNVQTQLCFDCQSCKTAFLDNIKKEWKTLAIINTCILVLVIAVYSVGCCALRNNRRSKGYAKHRGGYL</sequence>
<dbReference type="AlphaFoldDB" id="A0A068TR38"/>
<evidence type="ECO:0000256" key="6">
    <source>
        <dbReference type="SAM" id="Phobius"/>
    </source>
</evidence>
<name>A0A068TR38_COFCA</name>
<dbReference type="InterPro" id="IPR044991">
    <property type="entry name" value="TET_plant"/>
</dbReference>
<dbReference type="FunCoup" id="A0A068TR38">
    <property type="interactions" value="342"/>
</dbReference>